<evidence type="ECO:0000256" key="1">
    <source>
        <dbReference type="SAM" id="MobiDB-lite"/>
    </source>
</evidence>
<evidence type="ECO:0000313" key="2">
    <source>
        <dbReference type="EMBL" id="TNC23724.1"/>
    </source>
</evidence>
<protein>
    <recommendedName>
        <fullName evidence="4">SCP1.201-like deaminase</fullName>
    </recommendedName>
</protein>
<dbReference type="Pfam" id="PF14428">
    <property type="entry name" value="DddA-like"/>
    <property type="match status" value="1"/>
</dbReference>
<feature type="region of interest" description="Disordered" evidence="1">
    <location>
        <begin position="120"/>
        <end position="139"/>
    </location>
</feature>
<evidence type="ECO:0008006" key="4">
    <source>
        <dbReference type="Google" id="ProtNLM"/>
    </source>
</evidence>
<dbReference type="AlphaFoldDB" id="A0A5C4LZC2"/>
<dbReference type="OrthoDB" id="3370651at2"/>
<sequence>MSVDEIVRDVGRAISLLPSGQVGQALYALTEAHELLMRVIQGSQDPEAHQAVGLLAEVITALGATHQQVTAAGQALEQYLAKVGPVEPPPPPNSRPEPLEAANPPATPVPVDPARVEKLRDELPPPVPSPNPENKKTHGQWVDVDGTVRRTVSGEDEQSAAAWERFKQCGLPANRKLAITTHVEVKVATEMIQTGQRHTELVINNRPCVGPLGCDSLLPVLLPKGYAVTVYGPDGYKETFQGGEQW</sequence>
<keyword evidence="3" id="KW-1185">Reference proteome</keyword>
<reference evidence="2 3" key="1">
    <citation type="submission" date="2019-06" db="EMBL/GenBank/DDBJ databases">
        <title>Amycolatopsis alkalitolerans sp. nov., isolated from Gastrodia elata Blume.</title>
        <authorList>
            <person name="Narsing Rao M.P."/>
            <person name="Li W.J."/>
        </authorList>
    </citation>
    <scope>NUCLEOTIDE SEQUENCE [LARGE SCALE GENOMIC DNA]</scope>
    <source>
        <strain evidence="2 3">SYSUP0005</strain>
    </source>
</reference>
<proteinExistence type="predicted"/>
<feature type="region of interest" description="Disordered" evidence="1">
    <location>
        <begin position="83"/>
        <end position="112"/>
    </location>
</feature>
<organism evidence="2 3">
    <name type="scientific">Amycolatopsis alkalitolerans</name>
    <dbReference type="NCBI Taxonomy" id="2547244"/>
    <lineage>
        <taxon>Bacteria</taxon>
        <taxon>Bacillati</taxon>
        <taxon>Actinomycetota</taxon>
        <taxon>Actinomycetes</taxon>
        <taxon>Pseudonocardiales</taxon>
        <taxon>Pseudonocardiaceae</taxon>
        <taxon>Amycolatopsis</taxon>
    </lineage>
</organism>
<feature type="compositionally biased region" description="Pro residues" evidence="1">
    <location>
        <begin position="86"/>
        <end position="95"/>
    </location>
</feature>
<comment type="caution">
    <text evidence="2">The sequence shown here is derived from an EMBL/GenBank/DDBJ whole genome shotgun (WGS) entry which is preliminary data.</text>
</comment>
<dbReference type="EMBL" id="VDFW01000018">
    <property type="protein sequence ID" value="TNC23724.1"/>
    <property type="molecule type" value="Genomic_DNA"/>
</dbReference>
<name>A0A5C4LZC2_9PSEU</name>
<dbReference type="InterPro" id="IPR032724">
    <property type="entry name" value="SCP1.201-like"/>
</dbReference>
<evidence type="ECO:0000313" key="3">
    <source>
        <dbReference type="Proteomes" id="UP000305546"/>
    </source>
</evidence>
<dbReference type="RefSeq" id="WP_139098364.1">
    <property type="nucleotide sequence ID" value="NZ_VDFW01000018.1"/>
</dbReference>
<dbReference type="Proteomes" id="UP000305546">
    <property type="component" value="Unassembled WGS sequence"/>
</dbReference>
<gene>
    <name evidence="2" type="ORF">FG385_20385</name>
</gene>
<accession>A0A5C4LZC2</accession>